<keyword evidence="1" id="KW-0472">Membrane</keyword>
<keyword evidence="3" id="KW-1185">Reference proteome</keyword>
<name>A0AAD2DJF0_9LAMI</name>
<dbReference type="AlphaFoldDB" id="A0AAD2DJF0"/>
<evidence type="ECO:0000313" key="3">
    <source>
        <dbReference type="Proteomes" id="UP000834106"/>
    </source>
</evidence>
<evidence type="ECO:0000313" key="2">
    <source>
        <dbReference type="EMBL" id="CAI9756837.1"/>
    </source>
</evidence>
<sequence>MEIEIQTFIKVWFTAVTALFYCYYIASRLPGGATRLISLLPVFYLFTALPLQLSSFHLGAPTIFYLVWLGNFKLLLLSFEQGPLSSTPPLSLLHFVSIALLPIKTKNSVSNSKVNKPVVFALKVALLAI</sequence>
<reference evidence="2" key="1">
    <citation type="submission" date="2023-05" db="EMBL/GenBank/DDBJ databases">
        <authorList>
            <person name="Huff M."/>
        </authorList>
    </citation>
    <scope>NUCLEOTIDE SEQUENCE</scope>
</reference>
<keyword evidence="1" id="KW-0812">Transmembrane</keyword>
<dbReference type="EMBL" id="OU503037">
    <property type="protein sequence ID" value="CAI9756837.1"/>
    <property type="molecule type" value="Genomic_DNA"/>
</dbReference>
<dbReference type="InterPro" id="IPR044851">
    <property type="entry name" value="Wax_synthase"/>
</dbReference>
<organism evidence="2 3">
    <name type="scientific">Fraxinus pennsylvanica</name>
    <dbReference type="NCBI Taxonomy" id="56036"/>
    <lineage>
        <taxon>Eukaryota</taxon>
        <taxon>Viridiplantae</taxon>
        <taxon>Streptophyta</taxon>
        <taxon>Embryophyta</taxon>
        <taxon>Tracheophyta</taxon>
        <taxon>Spermatophyta</taxon>
        <taxon>Magnoliopsida</taxon>
        <taxon>eudicotyledons</taxon>
        <taxon>Gunneridae</taxon>
        <taxon>Pentapetalae</taxon>
        <taxon>asterids</taxon>
        <taxon>lamiids</taxon>
        <taxon>Lamiales</taxon>
        <taxon>Oleaceae</taxon>
        <taxon>Oleeae</taxon>
        <taxon>Fraxinus</taxon>
    </lineage>
</organism>
<dbReference type="PANTHER" id="PTHR31595">
    <property type="entry name" value="LONG-CHAIN-ALCOHOL O-FATTY-ACYLTRANSFERASE 3-RELATED"/>
    <property type="match status" value="1"/>
</dbReference>
<dbReference type="GO" id="GO:0008374">
    <property type="term" value="F:O-acyltransferase activity"/>
    <property type="evidence" value="ECO:0007669"/>
    <property type="project" value="InterPro"/>
</dbReference>
<feature type="transmembrane region" description="Helical" evidence="1">
    <location>
        <begin position="7"/>
        <end position="26"/>
    </location>
</feature>
<dbReference type="Proteomes" id="UP000834106">
    <property type="component" value="Chromosome 2"/>
</dbReference>
<protein>
    <submittedName>
        <fullName evidence="2">Uncharacterized protein</fullName>
    </submittedName>
</protein>
<gene>
    <name evidence="2" type="ORF">FPE_LOCUS4267</name>
</gene>
<dbReference type="GO" id="GO:0006629">
    <property type="term" value="P:lipid metabolic process"/>
    <property type="evidence" value="ECO:0007669"/>
    <property type="project" value="InterPro"/>
</dbReference>
<evidence type="ECO:0000256" key="1">
    <source>
        <dbReference type="SAM" id="Phobius"/>
    </source>
</evidence>
<dbReference type="PANTHER" id="PTHR31595:SF70">
    <property type="entry name" value="LONG-CHAIN-ALCOHOL O-FATTY-ACYLTRANSFERASE 3-RELATED"/>
    <property type="match status" value="1"/>
</dbReference>
<proteinExistence type="predicted"/>
<accession>A0AAD2DJF0</accession>
<keyword evidence="1" id="KW-1133">Transmembrane helix</keyword>